<organism evidence="2">
    <name type="scientific">Amblyomma parvum</name>
    <name type="common">South American tick</name>
    <dbReference type="NCBI Taxonomy" id="251391"/>
    <lineage>
        <taxon>Eukaryota</taxon>
        <taxon>Metazoa</taxon>
        <taxon>Ecdysozoa</taxon>
        <taxon>Arthropoda</taxon>
        <taxon>Chelicerata</taxon>
        <taxon>Arachnida</taxon>
        <taxon>Acari</taxon>
        <taxon>Parasitiformes</taxon>
        <taxon>Ixodida</taxon>
        <taxon>Ixodoidea</taxon>
        <taxon>Ixodidae</taxon>
        <taxon>Amblyomminae</taxon>
        <taxon>Amblyomma</taxon>
    </lineage>
</organism>
<proteinExistence type="evidence at transcript level"/>
<name>A0A023G233_AMBPA</name>
<protein>
    <submittedName>
        <fullName evidence="2">Putative secreted protein</fullName>
    </submittedName>
</protein>
<dbReference type="AlphaFoldDB" id="A0A023G233"/>
<feature type="signal peptide" evidence="1">
    <location>
        <begin position="1"/>
        <end position="16"/>
    </location>
</feature>
<sequence length="80" mass="9372">MILYLFALHLFVVALGEDRRCQIRYLVDDYCDSDDDSERETLFTYDQESSQCVYAESCSQETRALLFRNMQECISTCHAP</sequence>
<keyword evidence="1" id="KW-0732">Signal</keyword>
<feature type="chain" id="PRO_5001516081" evidence="1">
    <location>
        <begin position="17"/>
        <end position="80"/>
    </location>
</feature>
<reference evidence="2" key="1">
    <citation type="submission" date="2014-03" db="EMBL/GenBank/DDBJ databases">
        <title>The sialotranscriptome of Amblyomma triste, Amblyomma parvum and Amblyomma cajennense ticks, uncovered by 454-based RNA-seq.</title>
        <authorList>
            <person name="Garcia G.R."/>
            <person name="Gardinassi L.G."/>
            <person name="Ribeiro J.M."/>
            <person name="Anatrielo E."/>
            <person name="Ferreira B.R."/>
            <person name="Moreira H.N."/>
            <person name="Mafra C."/>
            <person name="Olegario M.M."/>
            <person name="Szabo P.J."/>
            <person name="Miranda-Santos I.K."/>
            <person name="Maruyama S.R."/>
        </authorList>
    </citation>
    <scope>NUCLEOTIDE SEQUENCE</scope>
    <source>
        <strain evidence="2">Araguapaz</strain>
        <tissue evidence="2">Salivary glands</tissue>
    </source>
</reference>
<dbReference type="EMBL" id="GBBL01000237">
    <property type="protein sequence ID" value="JAC27083.1"/>
    <property type="molecule type" value="mRNA"/>
</dbReference>
<evidence type="ECO:0000256" key="1">
    <source>
        <dbReference type="SAM" id="SignalP"/>
    </source>
</evidence>
<dbReference type="SUPFAM" id="SSF57362">
    <property type="entry name" value="BPTI-like"/>
    <property type="match status" value="1"/>
</dbReference>
<dbReference type="InterPro" id="IPR036880">
    <property type="entry name" value="Kunitz_BPTI_sf"/>
</dbReference>
<dbReference type="GO" id="GO:0004867">
    <property type="term" value="F:serine-type endopeptidase inhibitor activity"/>
    <property type="evidence" value="ECO:0007669"/>
    <property type="project" value="InterPro"/>
</dbReference>
<evidence type="ECO:0000313" key="2">
    <source>
        <dbReference type="EMBL" id="JAC27083.1"/>
    </source>
</evidence>
<accession>A0A023G233</accession>